<protein>
    <submittedName>
        <fullName evidence="1">Uncharacterized protein</fullName>
    </submittedName>
</protein>
<evidence type="ECO:0000313" key="1">
    <source>
        <dbReference type="EMBL" id="VFU17364.1"/>
    </source>
</evidence>
<accession>A0A4U8Z7F7</accession>
<dbReference type="RefSeq" id="WP_134493230.1">
    <property type="nucleotide sequence ID" value="NZ_CP139087.1"/>
</dbReference>
<geneLocation type="plasmid" evidence="1 2">
    <name>3</name>
</geneLocation>
<sequence>MLFEYAVEPRAIGSSWQNFRYLIEKFGFDRGRLISRFPGKWEREVYAAAAQMKPIERARLEIALAQAKQTKFIRSGRPYDAAHGTWFQNAAAQHAISPFHAIIAEQNPTAIAGVVTVDEVDEQHPLMVSAHTWEVERVGTTLAVAMRPLLTSAKTVLFVDRFFDISRASYQETLKACLDVINASGAAGVRCEIHYCDHDKRPPPEFVEREAHKWIRGVLPTGMSFVLFGWKERAGGADFHARYLLTDVGGMNVEAGFSAEGAHQKVQLGLLSLDLTQSRLNALERKSAVYDLVDPVLEVRSDGSVHRI</sequence>
<dbReference type="Proteomes" id="UP000294360">
    <property type="component" value="Plasmid 3"/>
</dbReference>
<dbReference type="AlphaFoldDB" id="A0A4U8Z7F7"/>
<name>A0A4U8Z7F7_METTU</name>
<dbReference type="KEGG" id="mtun:MTUNDRAET4_0003.2"/>
<dbReference type="EMBL" id="LR536452">
    <property type="protein sequence ID" value="VFU17364.1"/>
    <property type="molecule type" value="Genomic_DNA"/>
</dbReference>
<proteinExistence type="predicted"/>
<organism evidence="1 2">
    <name type="scientific">Methylocella tundrae</name>
    <dbReference type="NCBI Taxonomy" id="227605"/>
    <lineage>
        <taxon>Bacteria</taxon>
        <taxon>Pseudomonadati</taxon>
        <taxon>Pseudomonadota</taxon>
        <taxon>Alphaproteobacteria</taxon>
        <taxon>Hyphomicrobiales</taxon>
        <taxon>Beijerinckiaceae</taxon>
        <taxon>Methylocella</taxon>
    </lineage>
</organism>
<reference evidence="1 2" key="1">
    <citation type="submission" date="2019-03" db="EMBL/GenBank/DDBJ databases">
        <authorList>
            <person name="Kox A.R. M."/>
        </authorList>
    </citation>
    <scope>NUCLEOTIDE SEQUENCE [LARGE SCALE GENOMIC DNA]</scope>
    <source>
        <strain evidence="1">MTUNDRAET4 annotated genome</strain>
        <plasmid evidence="2">3</plasmid>
    </source>
</reference>
<evidence type="ECO:0000313" key="2">
    <source>
        <dbReference type="Proteomes" id="UP000294360"/>
    </source>
</evidence>
<gene>
    <name evidence="1" type="ORF">MTUNDRAET4_0003</name>
</gene>
<keyword evidence="1" id="KW-0614">Plasmid</keyword>
<dbReference type="OrthoDB" id="9182171at2"/>